<feature type="region of interest" description="Disordered" evidence="3">
    <location>
        <begin position="1"/>
        <end position="27"/>
    </location>
</feature>
<reference evidence="6" key="1">
    <citation type="submission" date="2018-10" db="EMBL/GenBank/DDBJ databases">
        <title>Transcriptome assembly of Aceria tosichella (Wheat curl mite) Type 2.</title>
        <authorList>
            <person name="Scully E.D."/>
            <person name="Geib S.M."/>
            <person name="Palmer N.A."/>
            <person name="Gupta A.K."/>
            <person name="Sarath G."/>
            <person name="Tatineni S."/>
        </authorList>
    </citation>
    <scope>NUCLEOTIDE SEQUENCE</scope>
    <source>
        <strain evidence="6">LincolnNE</strain>
    </source>
</reference>
<dbReference type="EMBL" id="GGYP01001737">
    <property type="protein sequence ID" value="MDE46508.1"/>
    <property type="molecule type" value="Transcribed_RNA"/>
</dbReference>
<dbReference type="GO" id="GO:0051604">
    <property type="term" value="P:protein maturation"/>
    <property type="evidence" value="ECO:0007669"/>
    <property type="project" value="InterPro"/>
</dbReference>
<evidence type="ECO:0000313" key="5">
    <source>
        <dbReference type="EMBL" id="MDE46508.1"/>
    </source>
</evidence>
<dbReference type="EMBL" id="GGYP01006772">
    <property type="protein sequence ID" value="MDE51543.1"/>
    <property type="molecule type" value="Transcribed_RNA"/>
</dbReference>
<dbReference type="AlphaFoldDB" id="A0A6G1SNR6"/>
<dbReference type="Gene3D" id="3.30.300.130">
    <property type="entry name" value="Fe-S cluster assembly (FSCA)"/>
    <property type="match status" value="1"/>
</dbReference>
<feature type="domain" description="MIP18 family-like" evidence="4">
    <location>
        <begin position="36"/>
        <end position="104"/>
    </location>
</feature>
<evidence type="ECO:0000256" key="3">
    <source>
        <dbReference type="SAM" id="MobiDB-lite"/>
    </source>
</evidence>
<dbReference type="InterPro" id="IPR002744">
    <property type="entry name" value="MIP18-like"/>
</dbReference>
<evidence type="ECO:0000256" key="2">
    <source>
        <dbReference type="ARBA" id="ARBA00022829"/>
    </source>
</evidence>
<dbReference type="InterPro" id="IPR034904">
    <property type="entry name" value="FSCA_dom_sf"/>
</dbReference>
<dbReference type="GO" id="GO:0007059">
    <property type="term" value="P:chromosome segregation"/>
    <property type="evidence" value="ECO:0007669"/>
    <property type="project" value="UniProtKB-KW"/>
</dbReference>
<organism evidence="6">
    <name type="scientific">Aceria tosichella</name>
    <name type="common">wheat curl mite</name>
    <dbReference type="NCBI Taxonomy" id="561515"/>
    <lineage>
        <taxon>Eukaryota</taxon>
        <taxon>Metazoa</taxon>
        <taxon>Ecdysozoa</taxon>
        <taxon>Arthropoda</taxon>
        <taxon>Chelicerata</taxon>
        <taxon>Arachnida</taxon>
        <taxon>Acari</taxon>
        <taxon>Acariformes</taxon>
        <taxon>Trombidiformes</taxon>
        <taxon>Prostigmata</taxon>
        <taxon>Eupodina</taxon>
        <taxon>Eriophyoidea</taxon>
        <taxon>Eriophyidae</taxon>
        <taxon>Eriophyinae</taxon>
        <taxon>Aceriini</taxon>
        <taxon>Aceria</taxon>
    </lineage>
</organism>
<protein>
    <submittedName>
        <fullName evidence="6">Mitotic spindle-associated MMXD complex subunit MIP18</fullName>
    </submittedName>
</protein>
<name>A0A6G1SNR6_9ACAR</name>
<comment type="similarity">
    <text evidence="1">Belongs to the MIP18 family.</text>
</comment>
<dbReference type="PANTHER" id="PTHR12377">
    <property type="entry name" value="CYTOSOLIC IRON-SULFUR ASSEMBLY COMPONENT 2B-RELATED"/>
    <property type="match status" value="1"/>
</dbReference>
<dbReference type="Gene3D" id="6.10.250.1280">
    <property type="match status" value="1"/>
</dbReference>
<dbReference type="InterPro" id="IPR039796">
    <property type="entry name" value="MIP18"/>
</dbReference>
<dbReference type="GO" id="GO:0097361">
    <property type="term" value="C:cytosolic [4Fe-4S] assembly targeting complex"/>
    <property type="evidence" value="ECO:0007669"/>
    <property type="project" value="TreeGrafter"/>
</dbReference>
<evidence type="ECO:0000256" key="1">
    <source>
        <dbReference type="ARBA" id="ARBA00010381"/>
    </source>
</evidence>
<dbReference type="PANTHER" id="PTHR12377:SF0">
    <property type="entry name" value="CYTOSOLIC IRON-SULFUR ASSEMBLY COMPONENT 2B"/>
    <property type="match status" value="1"/>
</dbReference>
<accession>A0A6G1SNR6</accession>
<dbReference type="Pfam" id="PF01883">
    <property type="entry name" value="FeS_assembly_P"/>
    <property type="match status" value="1"/>
</dbReference>
<evidence type="ECO:0000313" key="6">
    <source>
        <dbReference type="EMBL" id="MDE51543.1"/>
    </source>
</evidence>
<gene>
    <name evidence="6" type="primary">FAM96B_0</name>
    <name evidence="5" type="synonym">FAM96B_1</name>
    <name evidence="6" type="ORF">g.14658</name>
    <name evidence="5" type="ORF">g.14659</name>
</gene>
<keyword evidence="2" id="KW-0159">Chromosome partition</keyword>
<sequence length="156" mass="17259">MTLDNEAPEIYGKSGARPLTASDFDDNVEDPVDAREIFDLVKDIKDPEHPLTLEELNVVKEDLISYDPDARVVTVEFSPTINRCSMAPLIGLSIIVKLLRTLPDNMKLDVRIKSGTHDSEEAYNKQLNDKERVAAALENSNLLGVINACIHVDGTV</sequence>
<dbReference type="SUPFAM" id="SSF117916">
    <property type="entry name" value="Fe-S cluster assembly (FSCA) domain-like"/>
    <property type="match status" value="1"/>
</dbReference>
<dbReference type="FunFam" id="3.30.300.130:FF:000005">
    <property type="entry name" value="Mitotic spindle-associated mmxd complex subunit"/>
    <property type="match status" value="1"/>
</dbReference>
<evidence type="ECO:0000259" key="4">
    <source>
        <dbReference type="Pfam" id="PF01883"/>
    </source>
</evidence>
<proteinExistence type="inferred from homology"/>